<evidence type="ECO:0000313" key="7">
    <source>
        <dbReference type="Proteomes" id="UP001461341"/>
    </source>
</evidence>
<name>A0ABZ2YE74_9BACT</name>
<dbReference type="PROSITE" id="PS00211">
    <property type="entry name" value="ABC_TRANSPORTER_1"/>
    <property type="match status" value="1"/>
</dbReference>
<dbReference type="PANTHER" id="PTHR43790:SF9">
    <property type="entry name" value="GALACTOFURANOSE TRANSPORTER ATP-BINDING PROTEIN YTFR"/>
    <property type="match status" value="1"/>
</dbReference>
<accession>A0ABZ2YE74</accession>
<feature type="domain" description="ABC transporter" evidence="5">
    <location>
        <begin position="9"/>
        <end position="246"/>
    </location>
</feature>
<evidence type="ECO:0000256" key="3">
    <source>
        <dbReference type="ARBA" id="ARBA00022741"/>
    </source>
</evidence>
<sequence>MSKTTKPIIEVRSVSKSFPGVQALKAVDFELYPGEVHCLVGANGAGKSTLVKILSGIYKKDEGKIYYKGQEIEISSPREAKNLGIVTVFQELDIVPHLTIAENVFLGNYPRNTILKTINYKELYARAAALLRSLGEDVNPFLLAGEVSAAIQQMVVIARALVFKAEAIILDEPTAVLTVEEQKKLFNIVHDLRSKGVGVIYISHRLEEILEIGDRVTVFRDGKKISTRKIKEVDLNQIIKDMTGEDQKESLDTKHFVTISKPSEEERNKSKVLLEIENLCSEFTKPKLENVSLKILKGEIIGIFGFVGSGRTELAKCLSGHIPLSSGEIRLEDTPIKLNSPWEATEIGIAMAPEERKTQGLFLNHSVLFNFALPLLRKKQRKFGVINWKEMEKPCRAFVEELEIKTPSLYQIIRYLSGGNQQKVILARWLAYNCKLLILDEPTRGIDVMGKKEIMNLVKSKAREGISFIIISSEAEELMEMCDRIAVLFRGKLMGVTNPKEHKVTDLLKLASGVR</sequence>
<keyword evidence="7" id="KW-1185">Reference proteome</keyword>
<gene>
    <name evidence="6" type="ORF">QBE54_10635</name>
</gene>
<evidence type="ECO:0000256" key="4">
    <source>
        <dbReference type="ARBA" id="ARBA00022840"/>
    </source>
</evidence>
<dbReference type="GO" id="GO:0005524">
    <property type="term" value="F:ATP binding"/>
    <property type="evidence" value="ECO:0007669"/>
    <property type="project" value="UniProtKB-KW"/>
</dbReference>
<keyword evidence="3" id="KW-0547">Nucleotide-binding</keyword>
<dbReference type="SMART" id="SM00382">
    <property type="entry name" value="AAA"/>
    <property type="match status" value="2"/>
</dbReference>
<evidence type="ECO:0000259" key="5">
    <source>
        <dbReference type="PROSITE" id="PS50893"/>
    </source>
</evidence>
<dbReference type="Gene3D" id="3.40.50.300">
    <property type="entry name" value="P-loop containing nucleotide triphosphate hydrolases"/>
    <property type="match status" value="2"/>
</dbReference>
<dbReference type="Proteomes" id="UP001461341">
    <property type="component" value="Chromosome"/>
</dbReference>
<dbReference type="Pfam" id="PF00005">
    <property type="entry name" value="ABC_tran"/>
    <property type="match status" value="2"/>
</dbReference>
<keyword evidence="4 6" id="KW-0067">ATP-binding</keyword>
<organism evidence="6 7">
    <name type="scientific">Thermatribacter velox</name>
    <dbReference type="NCBI Taxonomy" id="3039681"/>
    <lineage>
        <taxon>Bacteria</taxon>
        <taxon>Pseudomonadati</taxon>
        <taxon>Atribacterota</taxon>
        <taxon>Atribacteria</taxon>
        <taxon>Atribacterales</taxon>
        <taxon>Thermatribacteraceae</taxon>
        <taxon>Thermatribacter</taxon>
    </lineage>
</organism>
<feature type="domain" description="ABC transporter" evidence="5">
    <location>
        <begin position="271"/>
        <end position="515"/>
    </location>
</feature>
<dbReference type="InterPro" id="IPR050107">
    <property type="entry name" value="ABC_carbohydrate_import_ATPase"/>
</dbReference>
<protein>
    <submittedName>
        <fullName evidence="6">Sugar ABC transporter ATP-binding protein</fullName>
    </submittedName>
</protein>
<dbReference type="InterPro" id="IPR027417">
    <property type="entry name" value="P-loop_NTPase"/>
</dbReference>
<keyword evidence="1" id="KW-0813">Transport</keyword>
<evidence type="ECO:0000313" key="6">
    <source>
        <dbReference type="EMBL" id="WZL76023.1"/>
    </source>
</evidence>
<proteinExistence type="predicted"/>
<dbReference type="CDD" id="cd03215">
    <property type="entry name" value="ABC_Carb_Monos_II"/>
    <property type="match status" value="1"/>
</dbReference>
<dbReference type="PANTHER" id="PTHR43790">
    <property type="entry name" value="CARBOHYDRATE TRANSPORT ATP-BINDING PROTEIN MG119-RELATED"/>
    <property type="match status" value="1"/>
</dbReference>
<keyword evidence="2" id="KW-0677">Repeat</keyword>
<evidence type="ECO:0000256" key="2">
    <source>
        <dbReference type="ARBA" id="ARBA00022737"/>
    </source>
</evidence>
<dbReference type="RefSeq" id="WP_369018177.1">
    <property type="nucleotide sequence ID" value="NZ_CP121689.1"/>
</dbReference>
<dbReference type="InterPro" id="IPR003439">
    <property type="entry name" value="ABC_transporter-like_ATP-bd"/>
</dbReference>
<dbReference type="CDD" id="cd03216">
    <property type="entry name" value="ABC_Carb_Monos_I"/>
    <property type="match status" value="1"/>
</dbReference>
<dbReference type="EMBL" id="CP121689">
    <property type="protein sequence ID" value="WZL76023.1"/>
    <property type="molecule type" value="Genomic_DNA"/>
</dbReference>
<reference evidence="6 7" key="1">
    <citation type="submission" date="2023-03" db="EMBL/GenBank/DDBJ databases">
        <title>Novel Species.</title>
        <authorList>
            <person name="Ma S."/>
        </authorList>
    </citation>
    <scope>NUCLEOTIDE SEQUENCE [LARGE SCALE GENOMIC DNA]</scope>
    <source>
        <strain evidence="6 7">B11</strain>
    </source>
</reference>
<dbReference type="InterPro" id="IPR017871">
    <property type="entry name" value="ABC_transporter-like_CS"/>
</dbReference>
<evidence type="ECO:0000256" key="1">
    <source>
        <dbReference type="ARBA" id="ARBA00022448"/>
    </source>
</evidence>
<dbReference type="SUPFAM" id="SSF52540">
    <property type="entry name" value="P-loop containing nucleoside triphosphate hydrolases"/>
    <property type="match status" value="2"/>
</dbReference>
<dbReference type="PROSITE" id="PS50893">
    <property type="entry name" value="ABC_TRANSPORTER_2"/>
    <property type="match status" value="2"/>
</dbReference>
<dbReference type="InterPro" id="IPR003593">
    <property type="entry name" value="AAA+_ATPase"/>
</dbReference>